<accession>A0AAV1K367</accession>
<evidence type="ECO:0000259" key="3">
    <source>
        <dbReference type="Pfam" id="PF04042"/>
    </source>
</evidence>
<evidence type="ECO:0000256" key="1">
    <source>
        <dbReference type="ARBA" id="ARBA00006035"/>
    </source>
</evidence>
<keyword evidence="2" id="KW-0235">DNA replication</keyword>
<evidence type="ECO:0000259" key="4">
    <source>
        <dbReference type="Pfam" id="PF18018"/>
    </source>
</evidence>
<evidence type="ECO:0008006" key="8">
    <source>
        <dbReference type="Google" id="ProtNLM"/>
    </source>
</evidence>
<dbReference type="EMBL" id="CAVLEF010000283">
    <property type="protein sequence ID" value="CAK1556187.1"/>
    <property type="molecule type" value="Genomic_DNA"/>
</dbReference>
<dbReference type="GO" id="GO:0043625">
    <property type="term" value="C:delta DNA polymerase complex"/>
    <property type="evidence" value="ECO:0007669"/>
    <property type="project" value="TreeGrafter"/>
</dbReference>
<sequence length="741" mass="83059">MIFKCDQIKSNGEDYKPVEIVRQSVDYEDCSKRFYEVPRDFSKQYAHIYSARLNTFRNILIPLIKKKWSNNYKVLKLCDLREKGDPCIIIGTLFKLQELKPSILKELSDQLEILPQPSRTHFVHDNDCMVLEDELQRIKLSGDCIDVNKVVTGVVVAVLGSEDEDGIFSVQDVCWAGCNVQKPLPQLSNDRYIVLLSGLNFASKSADHLFSLNLFLEWISGFCGTSDYQEEFSKVVRVIVAGGIFAKYSNENLLTETDVIAASENVDSFCAALSAVSPLDLMPGCKDPTGIMLPQKPFHYCLFPKAVEYKTFNRVSNPYECSISGFTCLGSSGEPVKDIMRYSKFDTEIEVLKSTLQWRHIAPTCPDTVPCVPCLDTDPLTMYNCPAVYFSGNAYQFSTDLYEGESGQRVRLVTIPDFCDSNNALIVGIIIAKNSPRVLGTKKKNGESRGVMSFTLRDSDVDIINADVWGSEYFVITFYERFLVGDVEQTDNIYVDLLVVVKSIQAPKTIRTKKGTDMTVRGVEIIDNTTPASLYLDLFEIETIQRAEQWRSLESVLFIADARVSWRNRAVRVQSCSRTVITHQPHTSEAEALRLYIQNQTSSGEAAAWAAWSGQRASAASVAQIRDKLAFGAPFSAALHALLTHLDLEDLVSMTNIDLEDIRVRFADHTGELTARLPLNIIGDVFGYNAEQLKAMSSDDRAAIRWRFLLEQCSAKVVVTPPRVIVIALRRATPADPIPLY</sequence>
<evidence type="ECO:0000259" key="5">
    <source>
        <dbReference type="Pfam" id="PF24903"/>
    </source>
</evidence>
<dbReference type="AlphaFoldDB" id="A0AAV1K367"/>
<dbReference type="Pfam" id="PF04042">
    <property type="entry name" value="DNA_pol_E_B"/>
    <property type="match status" value="1"/>
</dbReference>
<dbReference type="Gene3D" id="3.60.21.50">
    <property type="match status" value="1"/>
</dbReference>
<comment type="similarity">
    <text evidence="1">Belongs to the DNA polymerase delta/II small subunit family.</text>
</comment>
<evidence type="ECO:0000313" key="6">
    <source>
        <dbReference type="EMBL" id="CAK1556187.1"/>
    </source>
</evidence>
<name>A0AAV1K367_9NEOP</name>
<dbReference type="InterPro" id="IPR024826">
    <property type="entry name" value="DNA_pol_delta/II_ssu"/>
</dbReference>
<dbReference type="InterPro" id="IPR007185">
    <property type="entry name" value="DNA_pol_a/d/e_bsu"/>
</dbReference>
<keyword evidence="7" id="KW-1185">Reference proteome</keyword>
<protein>
    <recommendedName>
        <fullName evidence="8">DNA polymerase delta subunit 2</fullName>
    </recommendedName>
</protein>
<feature type="domain" description="DNA polymerase alpha/delta/epsilon subunit B" evidence="3">
    <location>
        <begin position="193"/>
        <end position="397"/>
    </location>
</feature>
<evidence type="ECO:0000313" key="7">
    <source>
        <dbReference type="Proteomes" id="UP001497472"/>
    </source>
</evidence>
<dbReference type="Gene3D" id="2.40.50.430">
    <property type="match status" value="1"/>
</dbReference>
<dbReference type="PANTHER" id="PTHR10416:SF0">
    <property type="entry name" value="DNA POLYMERASE DELTA SUBUNIT 2"/>
    <property type="match status" value="1"/>
</dbReference>
<dbReference type="Pfam" id="PF18018">
    <property type="entry name" value="DNA_pol_D_N"/>
    <property type="match status" value="1"/>
</dbReference>
<dbReference type="Proteomes" id="UP001497472">
    <property type="component" value="Unassembled WGS sequence"/>
</dbReference>
<dbReference type="Gene3D" id="2.40.50.140">
    <property type="entry name" value="Nucleic acid-binding proteins"/>
    <property type="match status" value="1"/>
</dbReference>
<proteinExistence type="inferred from homology"/>
<organism evidence="6 7">
    <name type="scientific">Leptosia nina</name>
    <dbReference type="NCBI Taxonomy" id="320188"/>
    <lineage>
        <taxon>Eukaryota</taxon>
        <taxon>Metazoa</taxon>
        <taxon>Ecdysozoa</taxon>
        <taxon>Arthropoda</taxon>
        <taxon>Hexapoda</taxon>
        <taxon>Insecta</taxon>
        <taxon>Pterygota</taxon>
        <taxon>Neoptera</taxon>
        <taxon>Endopterygota</taxon>
        <taxon>Lepidoptera</taxon>
        <taxon>Glossata</taxon>
        <taxon>Ditrysia</taxon>
        <taxon>Papilionoidea</taxon>
        <taxon>Pieridae</taxon>
        <taxon>Pierinae</taxon>
        <taxon>Leptosia</taxon>
    </lineage>
</organism>
<dbReference type="InterPro" id="IPR012340">
    <property type="entry name" value="NA-bd_OB-fold"/>
</dbReference>
<gene>
    <name evidence="6" type="ORF">LNINA_LOCUS14952</name>
</gene>
<reference evidence="6 7" key="1">
    <citation type="submission" date="2023-11" db="EMBL/GenBank/DDBJ databases">
        <authorList>
            <person name="Okamura Y."/>
        </authorList>
    </citation>
    <scope>NUCLEOTIDE SEQUENCE [LARGE SCALE GENOMIC DNA]</scope>
</reference>
<feature type="domain" description="DNA polymerase delta subunit OB-fold" evidence="4">
    <location>
        <begin position="44"/>
        <end position="173"/>
    </location>
</feature>
<comment type="caution">
    <text evidence="6">The sequence shown here is derived from an EMBL/GenBank/DDBJ whole genome shotgun (WGS) entry which is preliminary data.</text>
</comment>
<dbReference type="InterPro" id="IPR040663">
    <property type="entry name" value="DNA_pol_D_N"/>
</dbReference>
<evidence type="ECO:0000256" key="2">
    <source>
        <dbReference type="ARBA" id="ARBA00022705"/>
    </source>
</evidence>
<dbReference type="Pfam" id="PF24903">
    <property type="entry name" value="OB_MEIOB_N"/>
    <property type="match status" value="1"/>
</dbReference>
<feature type="domain" description="MEIOB-like N-terminal" evidence="5">
    <location>
        <begin position="421"/>
        <end position="492"/>
    </location>
</feature>
<dbReference type="GO" id="GO:0003677">
    <property type="term" value="F:DNA binding"/>
    <property type="evidence" value="ECO:0007669"/>
    <property type="project" value="InterPro"/>
</dbReference>
<dbReference type="GO" id="GO:0006271">
    <property type="term" value="P:DNA strand elongation involved in DNA replication"/>
    <property type="evidence" value="ECO:0007669"/>
    <property type="project" value="TreeGrafter"/>
</dbReference>
<dbReference type="PANTHER" id="PTHR10416">
    <property type="entry name" value="DNA POLYMERASE DELTA SUBUNIT 2"/>
    <property type="match status" value="1"/>
</dbReference>
<dbReference type="InterPro" id="IPR056880">
    <property type="entry name" value="OB_MEIOB_N"/>
</dbReference>
<dbReference type="SUPFAM" id="SSF50249">
    <property type="entry name" value="Nucleic acid-binding proteins"/>
    <property type="match status" value="1"/>
</dbReference>